<dbReference type="EMBL" id="CP027860">
    <property type="protein sequence ID" value="AVP97821.1"/>
    <property type="molecule type" value="Genomic_DNA"/>
</dbReference>
<reference evidence="2 3" key="2">
    <citation type="submission" date="2018-03" db="EMBL/GenBank/DDBJ databases">
        <authorList>
            <person name="Keele B.F."/>
        </authorList>
    </citation>
    <scope>NUCLEOTIDE SEQUENCE [LARGE SCALE GENOMIC DNA]</scope>
    <source>
        <strain evidence="2 3">D13</strain>
    </source>
</reference>
<feature type="transmembrane region" description="Helical" evidence="1">
    <location>
        <begin position="67"/>
        <end position="88"/>
    </location>
</feature>
<dbReference type="OrthoDB" id="9780267at2"/>
<dbReference type="Proteomes" id="UP000241074">
    <property type="component" value="Chromosome"/>
</dbReference>
<dbReference type="PANTHER" id="PTHR31876">
    <property type="entry name" value="COV-LIKE PROTEIN 1"/>
    <property type="match status" value="1"/>
</dbReference>
<evidence type="ECO:0008006" key="4">
    <source>
        <dbReference type="Google" id="ProtNLM"/>
    </source>
</evidence>
<evidence type="ECO:0000256" key="1">
    <source>
        <dbReference type="SAM" id="Phobius"/>
    </source>
</evidence>
<gene>
    <name evidence="2" type="ORF">C7S18_11710</name>
</gene>
<name>A0A2P1PSK2_9GAMM</name>
<reference evidence="2 3" key="1">
    <citation type="submission" date="2018-03" db="EMBL/GenBank/DDBJ databases">
        <title>Ahniella affigens gen. nov., sp. nov., a gammaproteobacterium isolated from sandy soil near a stream.</title>
        <authorList>
            <person name="Ko Y."/>
            <person name="Kim J.-H."/>
        </authorList>
    </citation>
    <scope>NUCLEOTIDE SEQUENCE [LARGE SCALE GENOMIC DNA]</scope>
    <source>
        <strain evidence="2 3">D13</strain>
    </source>
</reference>
<proteinExistence type="predicted"/>
<feature type="transmembrane region" description="Helical" evidence="1">
    <location>
        <begin position="7"/>
        <end position="30"/>
    </location>
</feature>
<accession>A0A2P1PSK2</accession>
<dbReference type="AlphaFoldDB" id="A0A2P1PSK2"/>
<keyword evidence="1" id="KW-0812">Transmembrane</keyword>
<dbReference type="KEGG" id="xba:C7S18_11710"/>
<evidence type="ECO:0000313" key="3">
    <source>
        <dbReference type="Proteomes" id="UP000241074"/>
    </source>
</evidence>
<dbReference type="Pfam" id="PF04367">
    <property type="entry name" value="DUF502"/>
    <property type="match status" value="1"/>
</dbReference>
<organism evidence="2 3">
    <name type="scientific">Ahniella affigens</name>
    <dbReference type="NCBI Taxonomy" id="2021234"/>
    <lineage>
        <taxon>Bacteria</taxon>
        <taxon>Pseudomonadati</taxon>
        <taxon>Pseudomonadota</taxon>
        <taxon>Gammaproteobacteria</taxon>
        <taxon>Lysobacterales</taxon>
        <taxon>Rhodanobacteraceae</taxon>
        <taxon>Ahniella</taxon>
    </lineage>
</organism>
<keyword evidence="1" id="KW-1133">Transmembrane helix</keyword>
<dbReference type="InterPro" id="IPR007462">
    <property type="entry name" value="COV1-like"/>
</dbReference>
<dbReference type="RefSeq" id="WP_106891741.1">
    <property type="nucleotide sequence ID" value="NZ_CP027860.1"/>
</dbReference>
<dbReference type="PANTHER" id="PTHR31876:SF26">
    <property type="entry name" value="PROTEIN LIKE COV 2"/>
    <property type="match status" value="1"/>
</dbReference>
<evidence type="ECO:0000313" key="2">
    <source>
        <dbReference type="EMBL" id="AVP97821.1"/>
    </source>
</evidence>
<keyword evidence="1" id="KW-0472">Membrane</keyword>
<protein>
    <recommendedName>
        <fullName evidence="4">DUF502 domain-containing protein</fullName>
    </recommendedName>
</protein>
<keyword evidence="3" id="KW-1185">Reference proteome</keyword>
<sequence>MLSRLQRYFLTGILTLLPIWLTVIVFKFVLQGLGYLSQPLVYAVLSPLADALPQAFGWLQSDRAQQLVAITLTLAFILLIGWISSWVVGQRLLDYFESWMARIPLAKTVYGSARQLLDALRTSPDGTQRVVLIDFPSPEMKTIGLVTRTMRDELTGEELAAVYVPTTPNPTSGYLEIVPVTKLTPTDWTVDQAMTFVISGGVRAPDVIRFHRSTPQ</sequence>